<organism evidence="9 10">
    <name type="scientific">Marinospirillum alkalitolerans</name>
    <dbReference type="NCBI Taxonomy" id="3123374"/>
    <lineage>
        <taxon>Bacteria</taxon>
        <taxon>Pseudomonadati</taxon>
        <taxon>Pseudomonadota</taxon>
        <taxon>Gammaproteobacteria</taxon>
        <taxon>Oceanospirillales</taxon>
        <taxon>Oceanospirillaceae</taxon>
        <taxon>Marinospirillum</taxon>
    </lineage>
</organism>
<gene>
    <name evidence="9" type="ORF">V6U78_03830</name>
</gene>
<dbReference type="EMBL" id="JBANFI010000002">
    <property type="protein sequence ID" value="MFK7160165.1"/>
    <property type="molecule type" value="Genomic_DNA"/>
</dbReference>
<dbReference type="InterPro" id="IPR002123">
    <property type="entry name" value="Plipid/glycerol_acylTrfase"/>
</dbReference>
<evidence type="ECO:0000313" key="10">
    <source>
        <dbReference type="Proteomes" id="UP001621714"/>
    </source>
</evidence>
<feature type="transmembrane region" description="Helical" evidence="7">
    <location>
        <begin position="173"/>
        <end position="195"/>
    </location>
</feature>
<dbReference type="SUPFAM" id="SSF103473">
    <property type="entry name" value="MFS general substrate transporter"/>
    <property type="match status" value="1"/>
</dbReference>
<dbReference type="Gene3D" id="1.20.1250.20">
    <property type="entry name" value="MFS general substrate transporter like domains"/>
    <property type="match status" value="1"/>
</dbReference>
<dbReference type="CDD" id="cd07989">
    <property type="entry name" value="LPLAT_AGPAT-like"/>
    <property type="match status" value="1"/>
</dbReference>
<feature type="transmembrane region" description="Helical" evidence="7">
    <location>
        <begin position="144"/>
        <end position="167"/>
    </location>
</feature>
<feature type="transmembrane region" description="Helical" evidence="7">
    <location>
        <begin position="227"/>
        <end position="246"/>
    </location>
</feature>
<evidence type="ECO:0000256" key="6">
    <source>
        <dbReference type="ARBA" id="ARBA00023136"/>
    </source>
</evidence>
<dbReference type="InterPro" id="IPR011701">
    <property type="entry name" value="MFS"/>
</dbReference>
<dbReference type="Proteomes" id="UP001621714">
    <property type="component" value="Unassembled WGS sequence"/>
</dbReference>
<evidence type="ECO:0000313" key="9">
    <source>
        <dbReference type="EMBL" id="MFK7160165.1"/>
    </source>
</evidence>
<reference evidence="9 10" key="1">
    <citation type="submission" date="2024-02" db="EMBL/GenBank/DDBJ databases">
        <title>Marinospirillum sp. MEB 164 isolated from Lonar lake sediment.</title>
        <authorList>
            <person name="Joshi A."/>
            <person name="Thite S."/>
        </authorList>
    </citation>
    <scope>NUCLEOTIDE SEQUENCE [LARGE SCALE GENOMIC DNA]</scope>
    <source>
        <strain evidence="9 10">MEB164</strain>
    </source>
</reference>
<dbReference type="Pfam" id="PF07690">
    <property type="entry name" value="MFS_1"/>
    <property type="match status" value="1"/>
</dbReference>
<evidence type="ECO:0000256" key="7">
    <source>
        <dbReference type="SAM" id="Phobius"/>
    </source>
</evidence>
<evidence type="ECO:0000256" key="4">
    <source>
        <dbReference type="ARBA" id="ARBA00022692"/>
    </source>
</evidence>
<keyword evidence="2" id="KW-0813">Transport</keyword>
<accession>A0ABW8PV55</accession>
<keyword evidence="4 7" id="KW-0812">Transmembrane</keyword>
<dbReference type="InterPro" id="IPR036259">
    <property type="entry name" value="MFS_trans_sf"/>
</dbReference>
<feature type="domain" description="Phospholipid/glycerol acyltransferase" evidence="8">
    <location>
        <begin position="458"/>
        <end position="574"/>
    </location>
</feature>
<dbReference type="SUPFAM" id="SSF69593">
    <property type="entry name" value="Glycerol-3-phosphate (1)-acyltransferase"/>
    <property type="match status" value="1"/>
</dbReference>
<evidence type="ECO:0000259" key="8">
    <source>
        <dbReference type="SMART" id="SM00563"/>
    </source>
</evidence>
<evidence type="ECO:0000256" key="3">
    <source>
        <dbReference type="ARBA" id="ARBA00022475"/>
    </source>
</evidence>
<keyword evidence="5 7" id="KW-1133">Transmembrane helix</keyword>
<feature type="transmembrane region" description="Helical" evidence="7">
    <location>
        <begin position="292"/>
        <end position="311"/>
    </location>
</feature>
<feature type="transmembrane region" description="Helical" evidence="7">
    <location>
        <begin position="266"/>
        <end position="285"/>
    </location>
</feature>
<keyword evidence="10" id="KW-1185">Reference proteome</keyword>
<keyword evidence="3" id="KW-1003">Cell membrane</keyword>
<feature type="transmembrane region" description="Helical" evidence="7">
    <location>
        <begin position="51"/>
        <end position="75"/>
    </location>
</feature>
<sequence length="628" mass="69264">MSLLSLLLRRRFGPFFATQALGAFNDNVFRFALMFLLTYTVAEAQGWDISLLTNLVAGLFILPFFLFSGIAGQLADKYEKAHFVRSIKWLELGIMLTALIAFSFEWWWLLLSLVFVMGIQSALFGPVKYALLPQHLHEDELVNGNALVGMGTFVAILLGTLLGGLLAEWASQQMMWIGWVVVSFAALGLLASYGVPPAAAGQPDLKLEWNLYRQTSRILQSAVQQRSLLLSMLAISWFWFMGSGYLTQFPNFTRSVLLADESVGTLLLALFSLGVGGGALLCGFWSRGQIELGMTPLGALGMALFSFDLYTQAQAFPGLESGQDLRNLAEFWAAGGGAIAVDLALAGLCGGLFIVPLYSLIQRRSPQAIRSQMIAALNVMNALAMVISALLAALLLSWLELSLPQFFLVYGLSALLVGLLAFKLAFDPLLRFLIYLLSHSFYRVRHRGLEHIPETGGALVVANHVSFVDALLLAGACHRPLRFVIDKEIHDHPLLKRFLQLAGTVPISSEKVDRANLHQAFAAMGAALERGELVFIFPEGRLTPDGEIQTFKRGVERILAAHPVPVIPMALRGLWGSWFSRAEGRAFKKWPKRFWSRIEVVAGPALQPEEVTAARLQQEVSQLRGDWR</sequence>
<feature type="transmembrane region" description="Helical" evidence="7">
    <location>
        <begin position="405"/>
        <end position="426"/>
    </location>
</feature>
<feature type="transmembrane region" description="Helical" evidence="7">
    <location>
        <begin position="12"/>
        <end position="39"/>
    </location>
</feature>
<protein>
    <submittedName>
        <fullName evidence="9">MFS transporter</fullName>
    </submittedName>
</protein>
<evidence type="ECO:0000256" key="2">
    <source>
        <dbReference type="ARBA" id="ARBA00022448"/>
    </source>
</evidence>
<dbReference type="PANTHER" id="PTHR43266:SF2">
    <property type="entry name" value="MAJOR FACILITATOR SUPERFAMILY (MFS) PROFILE DOMAIN-CONTAINING PROTEIN"/>
    <property type="match status" value="1"/>
</dbReference>
<feature type="transmembrane region" description="Helical" evidence="7">
    <location>
        <begin position="87"/>
        <end position="104"/>
    </location>
</feature>
<dbReference type="CDD" id="cd06173">
    <property type="entry name" value="MFS_MefA_like"/>
    <property type="match status" value="1"/>
</dbReference>
<feature type="transmembrane region" description="Helical" evidence="7">
    <location>
        <begin position="331"/>
        <end position="361"/>
    </location>
</feature>
<comment type="caution">
    <text evidence="9">The sequence shown here is derived from an EMBL/GenBank/DDBJ whole genome shotgun (WGS) entry which is preliminary data.</text>
</comment>
<name>A0ABW8PV55_9GAMM</name>
<keyword evidence="6 7" id="KW-0472">Membrane</keyword>
<dbReference type="Pfam" id="PF01553">
    <property type="entry name" value="Acyltransferase"/>
    <property type="match status" value="1"/>
</dbReference>
<dbReference type="RefSeq" id="WP_405337376.1">
    <property type="nucleotide sequence ID" value="NZ_JBANFI010000002.1"/>
</dbReference>
<evidence type="ECO:0000256" key="5">
    <source>
        <dbReference type="ARBA" id="ARBA00022989"/>
    </source>
</evidence>
<dbReference type="SMART" id="SM00563">
    <property type="entry name" value="PlsC"/>
    <property type="match status" value="1"/>
</dbReference>
<feature type="transmembrane region" description="Helical" evidence="7">
    <location>
        <begin position="110"/>
        <end position="132"/>
    </location>
</feature>
<dbReference type="PANTHER" id="PTHR43266">
    <property type="entry name" value="MACROLIDE-EFFLUX PROTEIN"/>
    <property type="match status" value="1"/>
</dbReference>
<proteinExistence type="predicted"/>
<feature type="transmembrane region" description="Helical" evidence="7">
    <location>
        <begin position="373"/>
        <end position="399"/>
    </location>
</feature>
<evidence type="ECO:0000256" key="1">
    <source>
        <dbReference type="ARBA" id="ARBA00004651"/>
    </source>
</evidence>
<comment type="subcellular location">
    <subcellularLocation>
        <location evidence="1">Cell membrane</location>
        <topology evidence="1">Multi-pass membrane protein</topology>
    </subcellularLocation>
</comment>